<keyword evidence="6 7" id="KW-0663">Pyridoxal phosphate</keyword>
<protein>
    <recommendedName>
        <fullName evidence="8">Serine hydroxymethyltransferase</fullName>
        <ecNumber evidence="8">2.1.2.1</ecNumber>
    </recommendedName>
</protein>
<comment type="caution">
    <text evidence="10">The sequence shown here is derived from an EMBL/GenBank/DDBJ whole genome shotgun (WGS) entry which is preliminary data.</text>
</comment>
<dbReference type="InterPro" id="IPR039429">
    <property type="entry name" value="SHMT-like_dom"/>
</dbReference>
<dbReference type="Gene3D" id="3.40.640.10">
    <property type="entry name" value="Type I PLP-dependent aspartate aminotransferase-like (Major domain)"/>
    <property type="match status" value="1"/>
</dbReference>
<evidence type="ECO:0000256" key="1">
    <source>
        <dbReference type="ARBA" id="ARBA00001933"/>
    </source>
</evidence>
<dbReference type="InterPro" id="IPR015424">
    <property type="entry name" value="PyrdxlP-dep_Trfase"/>
</dbReference>
<dbReference type="InterPro" id="IPR015421">
    <property type="entry name" value="PyrdxlP-dep_Trfase_major"/>
</dbReference>
<gene>
    <name evidence="10" type="ORF">BaOVIS_011870</name>
</gene>
<dbReference type="OrthoDB" id="10265628at2759"/>
<comment type="similarity">
    <text evidence="3 8">Belongs to the SHMT family.</text>
</comment>
<dbReference type="GO" id="GO:0030170">
    <property type="term" value="F:pyridoxal phosphate binding"/>
    <property type="evidence" value="ECO:0007669"/>
    <property type="project" value="InterPro"/>
</dbReference>
<keyword evidence="4 8" id="KW-0554">One-carbon metabolism</keyword>
<dbReference type="PANTHER" id="PTHR11680:SF35">
    <property type="entry name" value="SERINE HYDROXYMETHYLTRANSFERASE 1"/>
    <property type="match status" value="1"/>
</dbReference>
<evidence type="ECO:0000256" key="2">
    <source>
        <dbReference type="ARBA" id="ARBA00004777"/>
    </source>
</evidence>
<dbReference type="CDD" id="cd00378">
    <property type="entry name" value="SHMT"/>
    <property type="match status" value="1"/>
</dbReference>
<dbReference type="GO" id="GO:0019264">
    <property type="term" value="P:glycine biosynthetic process from serine"/>
    <property type="evidence" value="ECO:0007669"/>
    <property type="project" value="InterPro"/>
</dbReference>
<evidence type="ECO:0000313" key="10">
    <source>
        <dbReference type="EMBL" id="GFE53783.1"/>
    </source>
</evidence>
<dbReference type="EMBL" id="BLIY01000007">
    <property type="protein sequence ID" value="GFE53783.1"/>
    <property type="molecule type" value="Genomic_DNA"/>
</dbReference>
<evidence type="ECO:0000259" key="9">
    <source>
        <dbReference type="Pfam" id="PF00464"/>
    </source>
</evidence>
<dbReference type="PROSITE" id="PS00096">
    <property type="entry name" value="SHMT"/>
    <property type="match status" value="1"/>
</dbReference>
<dbReference type="Pfam" id="PF00464">
    <property type="entry name" value="SHMT"/>
    <property type="match status" value="1"/>
</dbReference>
<reference evidence="10" key="1">
    <citation type="submission" date="2019-12" db="EMBL/GenBank/DDBJ databases">
        <title>Genome sequence of Babesia ovis.</title>
        <authorList>
            <person name="Yamagishi J."/>
            <person name="Sevinc F."/>
            <person name="Xuan X."/>
        </authorList>
    </citation>
    <scope>NUCLEOTIDE SEQUENCE</scope>
    <source>
        <strain evidence="10">Selcuk</strain>
    </source>
</reference>
<evidence type="ECO:0000256" key="4">
    <source>
        <dbReference type="ARBA" id="ARBA00022563"/>
    </source>
</evidence>
<name>A0A9W5T9L3_BABOV</name>
<comment type="cofactor">
    <cofactor evidence="1 7 8">
        <name>pyridoxal 5'-phosphate</name>
        <dbReference type="ChEBI" id="CHEBI:597326"/>
    </cofactor>
</comment>
<dbReference type="Gene3D" id="3.90.1150.10">
    <property type="entry name" value="Aspartate Aminotransferase, domain 1"/>
    <property type="match status" value="1"/>
</dbReference>
<dbReference type="FunFam" id="3.40.640.10:FF:000097">
    <property type="entry name" value="Serine hydroxymethyltransferase"/>
    <property type="match status" value="1"/>
</dbReference>
<evidence type="ECO:0000313" key="11">
    <source>
        <dbReference type="Proteomes" id="UP001057455"/>
    </source>
</evidence>
<comment type="function">
    <text evidence="8">Interconversion of serine and glycine.</text>
</comment>
<evidence type="ECO:0000256" key="8">
    <source>
        <dbReference type="RuleBase" id="RU000585"/>
    </source>
</evidence>
<evidence type="ECO:0000256" key="3">
    <source>
        <dbReference type="ARBA" id="ARBA00006376"/>
    </source>
</evidence>
<comment type="catalytic activity">
    <reaction evidence="8">
        <text>(6R)-5,10-methylene-5,6,7,8-tetrahydrofolate + glycine + H2O = (6S)-5,6,7,8-tetrahydrofolate + L-serine</text>
        <dbReference type="Rhea" id="RHEA:15481"/>
        <dbReference type="ChEBI" id="CHEBI:15377"/>
        <dbReference type="ChEBI" id="CHEBI:15636"/>
        <dbReference type="ChEBI" id="CHEBI:33384"/>
        <dbReference type="ChEBI" id="CHEBI:57305"/>
        <dbReference type="ChEBI" id="CHEBI:57453"/>
        <dbReference type="EC" id="2.1.2.1"/>
    </reaction>
</comment>
<dbReference type="InterPro" id="IPR001085">
    <property type="entry name" value="Ser_HO-MeTrfase"/>
</dbReference>
<evidence type="ECO:0000256" key="5">
    <source>
        <dbReference type="ARBA" id="ARBA00022679"/>
    </source>
</evidence>
<dbReference type="GO" id="GO:0005739">
    <property type="term" value="C:mitochondrion"/>
    <property type="evidence" value="ECO:0007669"/>
    <property type="project" value="TreeGrafter"/>
</dbReference>
<dbReference type="GO" id="GO:0035999">
    <property type="term" value="P:tetrahydrofolate interconversion"/>
    <property type="evidence" value="ECO:0007669"/>
    <property type="project" value="InterPro"/>
</dbReference>
<dbReference type="PIRSF" id="PIRSF000412">
    <property type="entry name" value="SHMT"/>
    <property type="match status" value="1"/>
</dbReference>
<proteinExistence type="inferred from homology"/>
<dbReference type="HAMAP" id="MF_00051">
    <property type="entry name" value="SHMT"/>
    <property type="match status" value="1"/>
</dbReference>
<dbReference type="InterPro" id="IPR015422">
    <property type="entry name" value="PyrdxlP-dep_Trfase_small"/>
</dbReference>
<evidence type="ECO:0000256" key="7">
    <source>
        <dbReference type="PIRSR" id="PIRSR000412-50"/>
    </source>
</evidence>
<feature type="modified residue" description="N6-(pyridoxal phosphate)lysine" evidence="7">
    <location>
        <position position="247"/>
    </location>
</feature>
<dbReference type="GO" id="GO:0004372">
    <property type="term" value="F:glycine hydroxymethyltransferase activity"/>
    <property type="evidence" value="ECO:0007669"/>
    <property type="project" value="UniProtKB-EC"/>
</dbReference>
<organism evidence="10 11">
    <name type="scientific">Babesia ovis</name>
    <dbReference type="NCBI Taxonomy" id="5869"/>
    <lineage>
        <taxon>Eukaryota</taxon>
        <taxon>Sar</taxon>
        <taxon>Alveolata</taxon>
        <taxon>Apicomplexa</taxon>
        <taxon>Aconoidasida</taxon>
        <taxon>Piroplasmida</taxon>
        <taxon>Babesiidae</taxon>
        <taxon>Babesia</taxon>
    </lineage>
</organism>
<dbReference type="PANTHER" id="PTHR11680">
    <property type="entry name" value="SERINE HYDROXYMETHYLTRANSFERASE"/>
    <property type="match status" value="1"/>
</dbReference>
<dbReference type="NCBIfam" id="NF000586">
    <property type="entry name" value="PRK00011.1"/>
    <property type="match status" value="1"/>
</dbReference>
<evidence type="ECO:0000256" key="6">
    <source>
        <dbReference type="ARBA" id="ARBA00022898"/>
    </source>
</evidence>
<dbReference type="InterPro" id="IPR019798">
    <property type="entry name" value="Ser_HO-MeTrfase_PLP_BS"/>
</dbReference>
<dbReference type="SUPFAM" id="SSF53383">
    <property type="entry name" value="PLP-dependent transferases"/>
    <property type="match status" value="1"/>
</dbReference>
<keyword evidence="5 8" id="KW-0808">Transferase</keyword>
<dbReference type="AlphaFoldDB" id="A0A9W5T9L3"/>
<dbReference type="Proteomes" id="UP001057455">
    <property type="component" value="Unassembled WGS sequence"/>
</dbReference>
<dbReference type="InterPro" id="IPR049943">
    <property type="entry name" value="Ser_HO-MeTrfase-like"/>
</dbReference>
<feature type="domain" description="Serine hydroxymethyltransferase-like" evidence="9">
    <location>
        <begin position="16"/>
        <end position="402"/>
    </location>
</feature>
<comment type="pathway">
    <text evidence="2 8">One-carbon metabolism; tetrahydrofolate interconversion.</text>
</comment>
<keyword evidence="11" id="KW-1185">Reference proteome</keyword>
<dbReference type="EC" id="2.1.2.1" evidence="8"/>
<sequence length="453" mass="49934">MAAEKKFAIPSDCMSLKEADPEIYELLQEERERQRDSIDLIASENMVSAAVLEALGSIFTNKYSEGYPGRRYYGGCDVVDKMERLCIKRALDVFKLNPDEWGVNVQPLSGSPANLEVYMALLQPHDKIMGLRLSSGGHLTHGFYAGQKKISATAIMYTSLQYEVNQETGLLDYDDMEKLARAYNPRLIIVGASCYSRYWDYKRCREIADKVGAYLMADIAHIAGLVAGEAHPSPFEHCHVVTTTTHKTLKGPRAGLIYFNKKFDPTFEDKINGAVFPTLQGGPHNNAIASLAVQLKAVLSPEWKAYAKAIVDNARRLAAECEKRGFLVVTGGTDNHTVIINLKPFGVNGNKAEHICNAVNLTVSKSTVPGDVSAMNPSGLRLGTAMIVARGATPDDMPFIAEALLETIKITQDIQKDHGDNHENFKKGAEGNEKIAALRTKIVDWIRQFPIVS</sequence>
<accession>A0A9W5T9L3</accession>